<proteinExistence type="inferred from homology"/>
<dbReference type="AlphaFoldDB" id="A0A7C9AL86"/>
<evidence type="ECO:0000256" key="2">
    <source>
        <dbReference type="ARBA" id="ARBA00022723"/>
    </source>
</evidence>
<comment type="similarity">
    <text evidence="1">Belongs to the cytochrome P450 family.</text>
</comment>
<keyword evidence="4" id="KW-0812">Transmembrane</keyword>
<dbReference type="SUPFAM" id="SSF48264">
    <property type="entry name" value="Cytochrome P450"/>
    <property type="match status" value="1"/>
</dbReference>
<dbReference type="InterPro" id="IPR036396">
    <property type="entry name" value="Cyt_P450_sf"/>
</dbReference>
<sequence>MPKIFTHISQMMPSIHQLKLICFPFIPVLLPLILFLFFYKWLQPKSASKKKLPPCPPRLPILGNLHQFGAHPHRYLGSLTEKYGELMLIYAGSSPMLIVSSEKIVCE</sequence>
<protein>
    <submittedName>
        <fullName evidence="5">Uncharacterized protein</fullName>
    </submittedName>
</protein>
<accession>A0A7C9AL86</accession>
<dbReference type="GO" id="GO:0020037">
    <property type="term" value="F:heme binding"/>
    <property type="evidence" value="ECO:0007669"/>
    <property type="project" value="InterPro"/>
</dbReference>
<name>A0A7C9AL86_OPUST</name>
<keyword evidence="4" id="KW-0472">Membrane</keyword>
<evidence type="ECO:0000256" key="4">
    <source>
        <dbReference type="SAM" id="Phobius"/>
    </source>
</evidence>
<keyword evidence="4" id="KW-1133">Transmembrane helix</keyword>
<evidence type="ECO:0000256" key="1">
    <source>
        <dbReference type="ARBA" id="ARBA00010617"/>
    </source>
</evidence>
<dbReference type="GO" id="GO:0016705">
    <property type="term" value="F:oxidoreductase activity, acting on paired donors, with incorporation or reduction of molecular oxygen"/>
    <property type="evidence" value="ECO:0007669"/>
    <property type="project" value="InterPro"/>
</dbReference>
<feature type="transmembrane region" description="Helical" evidence="4">
    <location>
        <begin position="20"/>
        <end position="42"/>
    </location>
</feature>
<dbReference type="GO" id="GO:0005506">
    <property type="term" value="F:iron ion binding"/>
    <property type="evidence" value="ECO:0007669"/>
    <property type="project" value="InterPro"/>
</dbReference>
<dbReference type="PANTHER" id="PTHR47955:SF15">
    <property type="entry name" value="CYTOCHROME P450 71A2-LIKE"/>
    <property type="match status" value="1"/>
</dbReference>
<reference evidence="5" key="1">
    <citation type="journal article" date="2013" name="J. Plant Res.">
        <title>Effect of fungi and light on seed germination of three Opuntia species from semiarid lands of central Mexico.</title>
        <authorList>
            <person name="Delgado-Sanchez P."/>
            <person name="Jimenez-Bremont J.F."/>
            <person name="Guerrero-Gonzalez Mde L."/>
            <person name="Flores J."/>
        </authorList>
    </citation>
    <scope>NUCLEOTIDE SEQUENCE</scope>
    <source>
        <tissue evidence="5">Cladode</tissue>
    </source>
</reference>
<keyword evidence="3" id="KW-0408">Iron</keyword>
<dbReference type="Pfam" id="PF00067">
    <property type="entry name" value="p450"/>
    <property type="match status" value="1"/>
</dbReference>
<dbReference type="InterPro" id="IPR001128">
    <property type="entry name" value="Cyt_P450"/>
</dbReference>
<dbReference type="PANTHER" id="PTHR47955">
    <property type="entry name" value="CYTOCHROME P450 FAMILY 71 PROTEIN"/>
    <property type="match status" value="1"/>
</dbReference>
<evidence type="ECO:0000256" key="3">
    <source>
        <dbReference type="ARBA" id="ARBA00023004"/>
    </source>
</evidence>
<keyword evidence="2" id="KW-0479">Metal-binding</keyword>
<dbReference type="GO" id="GO:0004497">
    <property type="term" value="F:monooxygenase activity"/>
    <property type="evidence" value="ECO:0007669"/>
    <property type="project" value="InterPro"/>
</dbReference>
<dbReference type="Gene3D" id="1.10.630.10">
    <property type="entry name" value="Cytochrome P450"/>
    <property type="match status" value="1"/>
</dbReference>
<evidence type="ECO:0000313" key="5">
    <source>
        <dbReference type="EMBL" id="MBA4669311.1"/>
    </source>
</evidence>
<organism evidence="5">
    <name type="scientific">Opuntia streptacantha</name>
    <name type="common">Prickly pear cactus</name>
    <name type="synonym">Opuntia cardona</name>
    <dbReference type="NCBI Taxonomy" id="393608"/>
    <lineage>
        <taxon>Eukaryota</taxon>
        <taxon>Viridiplantae</taxon>
        <taxon>Streptophyta</taxon>
        <taxon>Embryophyta</taxon>
        <taxon>Tracheophyta</taxon>
        <taxon>Spermatophyta</taxon>
        <taxon>Magnoliopsida</taxon>
        <taxon>eudicotyledons</taxon>
        <taxon>Gunneridae</taxon>
        <taxon>Pentapetalae</taxon>
        <taxon>Caryophyllales</taxon>
        <taxon>Cactineae</taxon>
        <taxon>Cactaceae</taxon>
        <taxon>Opuntioideae</taxon>
        <taxon>Opuntia</taxon>
    </lineage>
</organism>
<dbReference type="EMBL" id="GISG01243043">
    <property type="protein sequence ID" value="MBA4669311.1"/>
    <property type="molecule type" value="Transcribed_RNA"/>
</dbReference>
<reference evidence="5" key="2">
    <citation type="submission" date="2020-07" db="EMBL/GenBank/DDBJ databases">
        <authorList>
            <person name="Vera ALvarez R."/>
            <person name="Arias-Moreno D.M."/>
            <person name="Jimenez-Jacinto V."/>
            <person name="Jimenez-Bremont J.F."/>
            <person name="Swaminathan K."/>
            <person name="Moose S.P."/>
            <person name="Guerrero-Gonzalez M.L."/>
            <person name="Marino-Ramirez L."/>
            <person name="Landsman D."/>
            <person name="Rodriguez-Kessler M."/>
            <person name="Delgado-Sanchez P."/>
        </authorList>
    </citation>
    <scope>NUCLEOTIDE SEQUENCE</scope>
    <source>
        <tissue evidence="5">Cladode</tissue>
    </source>
</reference>